<dbReference type="GO" id="GO:0004364">
    <property type="term" value="F:glutathione transferase activity"/>
    <property type="evidence" value="ECO:0007669"/>
    <property type="project" value="TreeGrafter"/>
</dbReference>
<dbReference type="SFLD" id="SFLDS00019">
    <property type="entry name" value="Glutathione_Transferase_(cytos"/>
    <property type="match status" value="1"/>
</dbReference>
<dbReference type="InterPro" id="IPR036282">
    <property type="entry name" value="Glutathione-S-Trfase_C_sf"/>
</dbReference>
<dbReference type="GO" id="GO:0006749">
    <property type="term" value="P:glutathione metabolic process"/>
    <property type="evidence" value="ECO:0007669"/>
    <property type="project" value="TreeGrafter"/>
</dbReference>
<dbReference type="PANTHER" id="PTHR43969">
    <property type="entry name" value="GLUTATHIONE S TRANSFERASE D10, ISOFORM A-RELATED"/>
    <property type="match status" value="1"/>
</dbReference>
<evidence type="ECO:0000259" key="3">
    <source>
        <dbReference type="PROSITE" id="PS50405"/>
    </source>
</evidence>
<evidence type="ECO:0000313" key="5">
    <source>
        <dbReference type="Proteomes" id="UP000630353"/>
    </source>
</evidence>
<evidence type="ECO:0000313" key="4">
    <source>
        <dbReference type="EMBL" id="GHD47138.1"/>
    </source>
</evidence>
<dbReference type="Pfam" id="PF02798">
    <property type="entry name" value="GST_N"/>
    <property type="match status" value="1"/>
</dbReference>
<sequence>MKLHVIKPSVNNMAVRVLVRAAGLPVEEVDAYGQTRSEAFLALCPAHATPLLEDAGVYKGALWESCAIMQYLCNRHGLENLYPTDPAARARQDSAMLYTTGSLYPLVARAAYPRLGFPAYPGEVAASDADPAAKEAARKAAEAAIPEILEVYRSFFLGGQKFIGGAAPSIADIRLAATVEFLRITDLAFPGWLEDYMAAVAGALGDAYAGPAADVRGYIDYVRSR</sequence>
<accession>A0A919CNW1</accession>
<evidence type="ECO:0000256" key="1">
    <source>
        <dbReference type="ARBA" id="ARBA00011738"/>
    </source>
</evidence>
<organism evidence="4 5">
    <name type="scientific">Thalassobaculum fulvum</name>
    <dbReference type="NCBI Taxonomy" id="1633335"/>
    <lineage>
        <taxon>Bacteria</taxon>
        <taxon>Pseudomonadati</taxon>
        <taxon>Pseudomonadota</taxon>
        <taxon>Alphaproteobacteria</taxon>
        <taxon>Rhodospirillales</taxon>
        <taxon>Thalassobaculaceae</taxon>
        <taxon>Thalassobaculum</taxon>
    </lineage>
</organism>
<reference evidence="4" key="2">
    <citation type="submission" date="2020-09" db="EMBL/GenBank/DDBJ databases">
        <authorList>
            <person name="Sun Q."/>
            <person name="Kim S."/>
        </authorList>
    </citation>
    <scope>NUCLEOTIDE SEQUENCE</scope>
    <source>
        <strain evidence="4">KCTC 42651</strain>
    </source>
</reference>
<dbReference type="EMBL" id="BMZS01000003">
    <property type="protein sequence ID" value="GHD47138.1"/>
    <property type="molecule type" value="Genomic_DNA"/>
</dbReference>
<dbReference type="AlphaFoldDB" id="A0A919CNW1"/>
<dbReference type="InterPro" id="IPR036249">
    <property type="entry name" value="Thioredoxin-like_sf"/>
</dbReference>
<dbReference type="Gene3D" id="3.40.30.10">
    <property type="entry name" value="Glutaredoxin"/>
    <property type="match status" value="1"/>
</dbReference>
<protein>
    <submittedName>
        <fullName evidence="4">Glutathione S-transferase</fullName>
    </submittedName>
</protein>
<comment type="subunit">
    <text evidence="1">Homodimer.</text>
</comment>
<comment type="caution">
    <text evidence="4">The sequence shown here is derived from an EMBL/GenBank/DDBJ whole genome shotgun (WGS) entry which is preliminary data.</text>
</comment>
<dbReference type="SUPFAM" id="SSF47616">
    <property type="entry name" value="GST C-terminal domain-like"/>
    <property type="match status" value="1"/>
</dbReference>
<keyword evidence="5" id="KW-1185">Reference proteome</keyword>
<dbReference type="SFLD" id="SFLDG00358">
    <property type="entry name" value="Main_(cytGST)"/>
    <property type="match status" value="1"/>
</dbReference>
<gene>
    <name evidence="4" type="ORF">GCM10017083_17120</name>
</gene>
<name>A0A919CNW1_9PROT</name>
<dbReference type="RefSeq" id="WP_189988518.1">
    <property type="nucleotide sequence ID" value="NZ_BMZS01000003.1"/>
</dbReference>
<dbReference type="PROSITE" id="PS50405">
    <property type="entry name" value="GST_CTER"/>
    <property type="match status" value="1"/>
</dbReference>
<dbReference type="InterPro" id="IPR010987">
    <property type="entry name" value="Glutathione-S-Trfase_C-like"/>
</dbReference>
<dbReference type="SUPFAM" id="SSF52833">
    <property type="entry name" value="Thioredoxin-like"/>
    <property type="match status" value="1"/>
</dbReference>
<dbReference type="CDD" id="cd00570">
    <property type="entry name" value="GST_N_family"/>
    <property type="match status" value="1"/>
</dbReference>
<feature type="domain" description="GST C-terminal" evidence="3">
    <location>
        <begin position="85"/>
        <end position="225"/>
    </location>
</feature>
<dbReference type="PROSITE" id="PS50404">
    <property type="entry name" value="GST_NTER"/>
    <property type="match status" value="1"/>
</dbReference>
<proteinExistence type="predicted"/>
<dbReference type="Gene3D" id="1.20.1050.10">
    <property type="match status" value="1"/>
</dbReference>
<dbReference type="Proteomes" id="UP000630353">
    <property type="component" value="Unassembled WGS sequence"/>
</dbReference>
<feature type="domain" description="GST N-terminal" evidence="2">
    <location>
        <begin position="1"/>
        <end position="80"/>
    </location>
</feature>
<dbReference type="InterPro" id="IPR004045">
    <property type="entry name" value="Glutathione_S-Trfase_N"/>
</dbReference>
<dbReference type="InterPro" id="IPR040079">
    <property type="entry name" value="Glutathione_S-Trfase"/>
</dbReference>
<evidence type="ECO:0000259" key="2">
    <source>
        <dbReference type="PROSITE" id="PS50404"/>
    </source>
</evidence>
<reference evidence="4" key="1">
    <citation type="journal article" date="2014" name="Int. J. Syst. Evol. Microbiol.">
        <title>Complete genome sequence of Corynebacterium casei LMG S-19264T (=DSM 44701T), isolated from a smear-ripened cheese.</title>
        <authorList>
            <consortium name="US DOE Joint Genome Institute (JGI-PGF)"/>
            <person name="Walter F."/>
            <person name="Albersmeier A."/>
            <person name="Kalinowski J."/>
            <person name="Ruckert C."/>
        </authorList>
    </citation>
    <scope>NUCLEOTIDE SEQUENCE</scope>
    <source>
        <strain evidence="4">KCTC 42651</strain>
    </source>
</reference>
<dbReference type="PANTHER" id="PTHR43969:SF9">
    <property type="entry name" value="GLUTATHIONE S TRANSFERASE D10, ISOFORM A-RELATED"/>
    <property type="match status" value="1"/>
</dbReference>
<dbReference type="Pfam" id="PF13410">
    <property type="entry name" value="GST_C_2"/>
    <property type="match status" value="1"/>
</dbReference>